<dbReference type="WBParaSite" id="HPBE_0000611001-mRNA-1">
    <property type="protein sequence ID" value="HPBE_0000611001-mRNA-1"/>
    <property type="gene ID" value="HPBE_0000611001"/>
</dbReference>
<accession>A0A3P7X1Z3</accession>
<evidence type="ECO:0000313" key="1">
    <source>
        <dbReference type="EMBL" id="VDO66966.1"/>
    </source>
</evidence>
<evidence type="ECO:0000313" key="3">
    <source>
        <dbReference type="WBParaSite" id="HPBE_0000611001-mRNA-1"/>
    </source>
</evidence>
<dbReference type="EMBL" id="UZAH01025598">
    <property type="protein sequence ID" value="VDO66966.1"/>
    <property type="molecule type" value="Genomic_DNA"/>
</dbReference>
<organism evidence="2 3">
    <name type="scientific">Heligmosomoides polygyrus</name>
    <name type="common">Parasitic roundworm</name>
    <dbReference type="NCBI Taxonomy" id="6339"/>
    <lineage>
        <taxon>Eukaryota</taxon>
        <taxon>Metazoa</taxon>
        <taxon>Ecdysozoa</taxon>
        <taxon>Nematoda</taxon>
        <taxon>Chromadorea</taxon>
        <taxon>Rhabditida</taxon>
        <taxon>Rhabditina</taxon>
        <taxon>Rhabditomorpha</taxon>
        <taxon>Strongyloidea</taxon>
        <taxon>Heligmosomidae</taxon>
        <taxon>Heligmosomoides</taxon>
    </lineage>
</organism>
<gene>
    <name evidence="1" type="ORF">HPBE_LOCUS6111</name>
</gene>
<dbReference type="AlphaFoldDB" id="A0A183FH92"/>
<evidence type="ECO:0000313" key="2">
    <source>
        <dbReference type="Proteomes" id="UP000050761"/>
    </source>
</evidence>
<reference evidence="1 2" key="1">
    <citation type="submission" date="2018-11" db="EMBL/GenBank/DDBJ databases">
        <authorList>
            <consortium name="Pathogen Informatics"/>
        </authorList>
    </citation>
    <scope>NUCLEOTIDE SEQUENCE [LARGE SCALE GENOMIC DNA]</scope>
</reference>
<protein>
    <submittedName>
        <fullName evidence="3">Transmembrane protein 231</fullName>
    </submittedName>
</protein>
<accession>A0A183FH92</accession>
<reference evidence="3" key="2">
    <citation type="submission" date="2019-09" db="UniProtKB">
        <authorList>
            <consortium name="WormBaseParasite"/>
        </authorList>
    </citation>
    <scope>IDENTIFICATION</scope>
</reference>
<proteinExistence type="predicted"/>
<keyword evidence="2" id="KW-1185">Reference proteome</keyword>
<dbReference type="OrthoDB" id="5948173at2759"/>
<name>A0A183FH92_HELPZ</name>
<sequence>MADDATFNFWHTLPLRQVFHPTGITYQGYLGIWWPSYFGRYFVPVSEIEYFSTLMSVFYEAKVFHEIAISKFLYTVKYSRYLHPNDTKFNVQFDMITMLYNKVLPVSLQIGHERFTRQIHYDLLLSRKCENYHK</sequence>
<dbReference type="Proteomes" id="UP000050761">
    <property type="component" value="Unassembled WGS sequence"/>
</dbReference>